<dbReference type="EMBL" id="PDND01000071">
    <property type="protein sequence ID" value="PGH33128.1"/>
    <property type="molecule type" value="Genomic_DNA"/>
</dbReference>
<dbReference type="Pfam" id="PF19086">
    <property type="entry name" value="Terpene_syn_C_2"/>
    <property type="match status" value="1"/>
</dbReference>
<dbReference type="GO" id="GO:0046872">
    <property type="term" value="F:metal ion binding"/>
    <property type="evidence" value="ECO:0007669"/>
    <property type="project" value="UniProtKB-KW"/>
</dbReference>
<evidence type="ECO:0000256" key="1">
    <source>
        <dbReference type="ARBA" id="ARBA00001946"/>
    </source>
</evidence>
<organism evidence="5 6">
    <name type="scientific">[Emmonsia] crescens</name>
    <dbReference type="NCBI Taxonomy" id="73230"/>
    <lineage>
        <taxon>Eukaryota</taxon>
        <taxon>Fungi</taxon>
        <taxon>Dikarya</taxon>
        <taxon>Ascomycota</taxon>
        <taxon>Pezizomycotina</taxon>
        <taxon>Eurotiomycetes</taxon>
        <taxon>Eurotiomycetidae</taxon>
        <taxon>Onygenales</taxon>
        <taxon>Ajellomycetaceae</taxon>
        <taxon>Emergomyces</taxon>
    </lineage>
</organism>
<evidence type="ECO:0000313" key="5">
    <source>
        <dbReference type="EMBL" id="PGH33128.1"/>
    </source>
</evidence>
<dbReference type="InterPro" id="IPR008949">
    <property type="entry name" value="Isoprenoid_synthase_dom_sf"/>
</dbReference>
<comment type="cofactor">
    <cofactor evidence="1 4">
        <name>Mg(2+)</name>
        <dbReference type="ChEBI" id="CHEBI:18420"/>
    </cofactor>
</comment>
<keyword evidence="4" id="KW-0456">Lyase</keyword>
<comment type="caution">
    <text evidence="5">The sequence shown here is derived from an EMBL/GenBank/DDBJ whole genome shotgun (WGS) entry which is preliminary data.</text>
</comment>
<gene>
    <name evidence="5" type="ORF">GX50_04035</name>
</gene>
<protein>
    <recommendedName>
        <fullName evidence="4">Terpene synthase</fullName>
        <ecNumber evidence="4">4.2.3.-</ecNumber>
    </recommendedName>
</protein>
<dbReference type="Gene3D" id="1.10.600.10">
    <property type="entry name" value="Farnesyl Diphosphate Synthase"/>
    <property type="match status" value="2"/>
</dbReference>
<dbReference type="Proteomes" id="UP000226031">
    <property type="component" value="Unassembled WGS sequence"/>
</dbReference>
<dbReference type="SUPFAM" id="SSF48576">
    <property type="entry name" value="Terpenoid synthases"/>
    <property type="match status" value="1"/>
</dbReference>
<evidence type="ECO:0000256" key="3">
    <source>
        <dbReference type="ARBA" id="ARBA00022842"/>
    </source>
</evidence>
<reference evidence="5 6" key="1">
    <citation type="submission" date="2017-10" db="EMBL/GenBank/DDBJ databases">
        <title>Comparative genomics in systemic dimorphic fungi from Ajellomycetaceae.</title>
        <authorList>
            <person name="Munoz J.F."/>
            <person name="Mcewen J.G."/>
            <person name="Clay O.K."/>
            <person name="Cuomo C.A."/>
        </authorList>
    </citation>
    <scope>NUCLEOTIDE SEQUENCE [LARGE SCALE GENOMIC DNA]</scope>
    <source>
        <strain evidence="5 6">UAMH4076</strain>
    </source>
</reference>
<dbReference type="GO" id="GO:0008299">
    <property type="term" value="P:isoprenoid biosynthetic process"/>
    <property type="evidence" value="ECO:0007669"/>
    <property type="project" value="UniProtKB-ARBA"/>
</dbReference>
<dbReference type="STRING" id="73230.A0A2B7ZIY2"/>
<evidence type="ECO:0000313" key="6">
    <source>
        <dbReference type="Proteomes" id="UP000226031"/>
    </source>
</evidence>
<dbReference type="EC" id="4.2.3.-" evidence="4"/>
<evidence type="ECO:0000256" key="4">
    <source>
        <dbReference type="RuleBase" id="RU366034"/>
    </source>
</evidence>
<dbReference type="VEuPathDB" id="FungiDB:EMCG_03136"/>
<dbReference type="AlphaFoldDB" id="A0A2B7ZIY2"/>
<comment type="similarity">
    <text evidence="2 4">Belongs to the terpene synthase family.</text>
</comment>
<evidence type="ECO:0000256" key="2">
    <source>
        <dbReference type="ARBA" id="ARBA00006333"/>
    </source>
</evidence>
<keyword evidence="3 4" id="KW-0460">Magnesium</keyword>
<proteinExistence type="inferred from homology"/>
<name>A0A2B7ZIY2_9EURO</name>
<keyword evidence="6" id="KW-1185">Reference proteome</keyword>
<dbReference type="VEuPathDB" id="FungiDB:EMCG_03137"/>
<dbReference type="PANTHER" id="PTHR35201">
    <property type="entry name" value="TERPENE SYNTHASE"/>
    <property type="match status" value="1"/>
</dbReference>
<dbReference type="PANTHER" id="PTHR35201:SF4">
    <property type="entry name" value="BETA-PINACENE SYNTHASE-RELATED"/>
    <property type="match status" value="1"/>
</dbReference>
<accession>A0A2B7ZIY2</accession>
<dbReference type="InterPro" id="IPR034686">
    <property type="entry name" value="Terpene_cyclase-like_2"/>
</dbReference>
<sequence>MQILRPYSIAGRQHASSIFHQDKITNRFFQPSPAFQISGAVGRNMSLCPITELKSTATIPDLFVSFLAQKPVPNPNYAKVKGLLEASMRDIYGYRDGEYAKRVQADFSYFAALFAPTAAAPEYRTICDYFHWIFDFDDMFDDGHLSSDPQGARRELDGLLAVMTSDGNAVIPEHDKPKLVFQSIWNRIVEASQSYHQFLDLSNEIMEYQSIKEIEAIAVEILVLHNDLLSYQKEYTTHPTNPNIVTIYRQQHGLSQQQAYDSIDVLLRERYRRWYIAHSKLPILGEELDEQVQRYVGGCRDVLASNLHWR</sequence>
<dbReference type="GO" id="GO:0010333">
    <property type="term" value="F:terpene synthase activity"/>
    <property type="evidence" value="ECO:0007669"/>
    <property type="project" value="InterPro"/>
</dbReference>
<keyword evidence="4" id="KW-0479">Metal-binding</keyword>